<name>A0A7S1ZJ12_9STRA</name>
<reference evidence="2" key="1">
    <citation type="submission" date="2021-01" db="EMBL/GenBank/DDBJ databases">
        <authorList>
            <person name="Corre E."/>
            <person name="Pelletier E."/>
            <person name="Niang G."/>
            <person name="Scheremetjew M."/>
            <person name="Finn R."/>
            <person name="Kale V."/>
            <person name="Holt S."/>
            <person name="Cochrane G."/>
            <person name="Meng A."/>
            <person name="Brown T."/>
            <person name="Cohen L."/>
        </authorList>
    </citation>
    <scope>NUCLEOTIDE SEQUENCE</scope>
    <source>
        <strain evidence="2">Pop2</strain>
    </source>
</reference>
<protein>
    <submittedName>
        <fullName evidence="2">Uncharacterized protein</fullName>
    </submittedName>
</protein>
<feature type="compositionally biased region" description="Basic and acidic residues" evidence="1">
    <location>
        <begin position="46"/>
        <end position="67"/>
    </location>
</feature>
<dbReference type="EMBL" id="HBGN01025430">
    <property type="protein sequence ID" value="CAD9340452.1"/>
    <property type="molecule type" value="Transcribed_RNA"/>
</dbReference>
<evidence type="ECO:0000313" key="2">
    <source>
        <dbReference type="EMBL" id="CAD9340452.1"/>
    </source>
</evidence>
<evidence type="ECO:0000256" key="1">
    <source>
        <dbReference type="SAM" id="MobiDB-lite"/>
    </source>
</evidence>
<dbReference type="AlphaFoldDB" id="A0A7S1ZJ12"/>
<sequence length="161" mass="18348">MADDSDSDEWGMEELVIPSDDINSKNKKITASDDEKQEDEEDDYWAVEKPEQDTAPRKEQEETHAEKQLPPGEPIIIVDITQIDSNIHSRFDRNSVNDSAAASSQRKKIESNYEQYARDSSLISVGTVIPCGSSVWRDAIIRLRDERPGHYFVPIFPPKKK</sequence>
<gene>
    <name evidence="2" type="ORF">DBRI1063_LOCUS16280</name>
</gene>
<feature type="compositionally biased region" description="Acidic residues" evidence="1">
    <location>
        <begin position="35"/>
        <end position="45"/>
    </location>
</feature>
<organism evidence="2">
    <name type="scientific">Ditylum brightwellii</name>
    <dbReference type="NCBI Taxonomy" id="49249"/>
    <lineage>
        <taxon>Eukaryota</taxon>
        <taxon>Sar</taxon>
        <taxon>Stramenopiles</taxon>
        <taxon>Ochrophyta</taxon>
        <taxon>Bacillariophyta</taxon>
        <taxon>Mediophyceae</taxon>
        <taxon>Lithodesmiophycidae</taxon>
        <taxon>Lithodesmiales</taxon>
        <taxon>Lithodesmiaceae</taxon>
        <taxon>Ditylum</taxon>
    </lineage>
</organism>
<feature type="region of interest" description="Disordered" evidence="1">
    <location>
        <begin position="1"/>
        <end position="73"/>
    </location>
</feature>
<feature type="compositionally biased region" description="Acidic residues" evidence="1">
    <location>
        <begin position="1"/>
        <end position="12"/>
    </location>
</feature>
<proteinExistence type="predicted"/>
<accession>A0A7S1ZJ12</accession>